<proteinExistence type="predicted"/>
<name>A0ABY1PIC2_9FLAO</name>
<dbReference type="InterPro" id="IPR032710">
    <property type="entry name" value="NTF2-like_dom_sf"/>
</dbReference>
<dbReference type="SUPFAM" id="SSF54427">
    <property type="entry name" value="NTF2-like"/>
    <property type="match status" value="1"/>
</dbReference>
<evidence type="ECO:0000313" key="2">
    <source>
        <dbReference type="Proteomes" id="UP001157960"/>
    </source>
</evidence>
<reference evidence="1 2" key="1">
    <citation type="submission" date="2017-05" db="EMBL/GenBank/DDBJ databases">
        <authorList>
            <person name="Varghese N."/>
            <person name="Submissions S."/>
        </authorList>
    </citation>
    <scope>NUCLEOTIDE SEQUENCE [LARGE SCALE GENOMIC DNA]</scope>
    <source>
        <strain evidence="1 2">DSM 28214</strain>
    </source>
</reference>
<accession>A0ABY1PIC2</accession>
<organism evidence="1 2">
    <name type="scientific">Chryseobacterium profundimaris</name>
    <dbReference type="NCBI Taxonomy" id="1387275"/>
    <lineage>
        <taxon>Bacteria</taxon>
        <taxon>Pseudomonadati</taxon>
        <taxon>Bacteroidota</taxon>
        <taxon>Flavobacteriia</taxon>
        <taxon>Flavobacteriales</taxon>
        <taxon>Weeksellaceae</taxon>
        <taxon>Chryseobacterium group</taxon>
        <taxon>Chryseobacterium</taxon>
    </lineage>
</organism>
<sequence length="168" mass="20046">MRKILILLLLSCNFIFGQTKNEKAIRQIMTDFMNCIKTRDEAKFISLFQEPVLWTGVYTDRTYRKVLEKDPNEKSFFTDNYKAFIKSFKNNKSEERFDNVKIIEDGSIASANFDYSFWYDGKMLNWGKEIWTLMKINGLWKITSVSFSMDMTEYYVQPSLQERLKKII</sequence>
<dbReference type="Gene3D" id="3.10.450.50">
    <property type="match status" value="1"/>
</dbReference>
<dbReference type="RefSeq" id="WP_283423618.1">
    <property type="nucleotide sequence ID" value="NZ_FXTZ01000017.1"/>
</dbReference>
<gene>
    <name evidence="1" type="ORF">SAMN06264346_1177</name>
</gene>
<protein>
    <recommendedName>
        <fullName evidence="3">Nuclear transport factor 2 family protein</fullName>
    </recommendedName>
</protein>
<dbReference type="EMBL" id="FXTZ01000017">
    <property type="protein sequence ID" value="SMP34088.1"/>
    <property type="molecule type" value="Genomic_DNA"/>
</dbReference>
<comment type="caution">
    <text evidence="1">The sequence shown here is derived from an EMBL/GenBank/DDBJ whole genome shotgun (WGS) entry which is preliminary data.</text>
</comment>
<keyword evidence="2" id="KW-1185">Reference proteome</keyword>
<evidence type="ECO:0000313" key="1">
    <source>
        <dbReference type="EMBL" id="SMP34088.1"/>
    </source>
</evidence>
<evidence type="ECO:0008006" key="3">
    <source>
        <dbReference type="Google" id="ProtNLM"/>
    </source>
</evidence>
<dbReference type="Proteomes" id="UP001157960">
    <property type="component" value="Unassembled WGS sequence"/>
</dbReference>